<proteinExistence type="predicted"/>
<keyword evidence="2" id="KW-1185">Reference proteome</keyword>
<name>A0ABY0FLR1_9BACT</name>
<dbReference type="EMBL" id="PRLL01000019">
    <property type="protein sequence ID" value="RYC73281.1"/>
    <property type="molecule type" value="Genomic_DNA"/>
</dbReference>
<evidence type="ECO:0008006" key="3">
    <source>
        <dbReference type="Google" id="ProtNLM"/>
    </source>
</evidence>
<organism evidence="1 2">
    <name type="scientific">Candidatus Nanosyncoccus nanoralicus</name>
    <dbReference type="NCBI Taxonomy" id="2171996"/>
    <lineage>
        <taxon>Bacteria</taxon>
        <taxon>Candidatus Saccharimonadota</taxon>
        <taxon>Candidatus Nanosyncoccalia</taxon>
        <taxon>Candidatus Nanosyncoccales</taxon>
        <taxon>Candidatus Nanosyncoccaceae</taxon>
        <taxon>Candidatus Nanosyncoccus</taxon>
    </lineage>
</organism>
<protein>
    <recommendedName>
        <fullName evidence="3">Transmembrane protein</fullName>
    </recommendedName>
</protein>
<dbReference type="RefSeq" id="WP_129605071.1">
    <property type="nucleotide sequence ID" value="NZ_PRLL01000019.1"/>
</dbReference>
<reference evidence="1 2" key="2">
    <citation type="journal article" date="2020" name="Cell Rep.">
        <title>Acquisition and Adaptation of Ultra-small Parasitic Reduced Genome Bacteria to Mammalian Hosts.</title>
        <authorList>
            <person name="McLean J.S."/>
            <person name="Bor B."/>
            <person name="Kerns K.A."/>
            <person name="Liu Q."/>
            <person name="To T.T."/>
            <person name="Solden L."/>
            <person name="Hendrickson E.L."/>
            <person name="Wrighton K."/>
            <person name="Shi W."/>
            <person name="He X."/>
        </authorList>
    </citation>
    <scope>NUCLEOTIDE SEQUENCE [LARGE SCALE GENOMIC DNA]</scope>
    <source>
        <strain evidence="1 2">TM7_KMM_G3_1_HOT_351</strain>
    </source>
</reference>
<reference evidence="1 2" key="1">
    <citation type="journal article" date="2018" name="bioRxiv">
        <title>Evidence of independent acquisition and adaption of ultra-small bacteria to human hosts across the highly diverse yet reduced genomes of the phylum Saccharibacteria.</title>
        <authorList>
            <person name="McLean J.S."/>
            <person name="Bor B."/>
            <person name="To T.T."/>
            <person name="Liu Q."/>
            <person name="Kearns K.A."/>
            <person name="Solden L.M."/>
            <person name="Wrighton K.C."/>
            <person name="He X."/>
            <person name="Shi W."/>
        </authorList>
    </citation>
    <scope>NUCLEOTIDE SEQUENCE [LARGE SCALE GENOMIC DNA]</scope>
    <source>
        <strain evidence="1 2">TM7_KMM_G3_1_HOT_351</strain>
    </source>
</reference>
<evidence type="ECO:0000313" key="1">
    <source>
        <dbReference type="EMBL" id="RYC73281.1"/>
    </source>
</evidence>
<gene>
    <name evidence="1" type="ORF">G3KMM_00465</name>
</gene>
<evidence type="ECO:0000313" key="2">
    <source>
        <dbReference type="Proteomes" id="UP001191004"/>
    </source>
</evidence>
<sequence length="296" mass="34325">MTVKILVLVILSLNVATAAIYKFYRLLSENDSERFIHVKQFVFKSIKNEAADENNTITNYFLAHGFLNDPILSFVFLDKLFKPNCHLYYMQYDNFGYDAEAYTNQLYDKVSVITKEASKAGKKVENTAISISLGDQIVAPIEEVFDQVITINPCTYNCFINQKYRTIIAFCAPILFALEYGLGWLSFIPFISYGHNYYSITLIADQIYDMKHIKPSESIRLKNQPRKILLSRFDQFLDNRAIETYYPQADIQYVNCEHGTMSDPNDAQLYLLGVQKLFGQSKVTDYPYPWERKVVR</sequence>
<accession>A0ABY0FLR1</accession>
<comment type="caution">
    <text evidence="1">The sequence shown here is derived from an EMBL/GenBank/DDBJ whole genome shotgun (WGS) entry which is preliminary data.</text>
</comment>
<dbReference type="Proteomes" id="UP001191004">
    <property type="component" value="Unassembled WGS sequence"/>
</dbReference>